<feature type="region of interest" description="Disordered" evidence="1">
    <location>
        <begin position="1"/>
        <end position="113"/>
    </location>
</feature>
<feature type="compositionally biased region" description="Low complexity" evidence="1">
    <location>
        <begin position="28"/>
        <end position="40"/>
    </location>
</feature>
<dbReference type="AlphaFoldDB" id="A0AAV7I3F9"/>
<protein>
    <recommendedName>
        <fullName evidence="2">WW domain-containing protein</fullName>
    </recommendedName>
</protein>
<name>A0AAV7I3F9_COTGL</name>
<comment type="caution">
    <text evidence="3">The sequence shown here is derived from an EMBL/GenBank/DDBJ whole genome shotgun (WGS) entry which is preliminary data.</text>
</comment>
<feature type="compositionally biased region" description="Pro residues" evidence="1">
    <location>
        <begin position="619"/>
        <end position="634"/>
    </location>
</feature>
<organism evidence="3 4">
    <name type="scientific">Cotesia glomerata</name>
    <name type="common">Lepidopteran parasitic wasp</name>
    <name type="synonym">Apanteles glomeratus</name>
    <dbReference type="NCBI Taxonomy" id="32391"/>
    <lineage>
        <taxon>Eukaryota</taxon>
        <taxon>Metazoa</taxon>
        <taxon>Ecdysozoa</taxon>
        <taxon>Arthropoda</taxon>
        <taxon>Hexapoda</taxon>
        <taxon>Insecta</taxon>
        <taxon>Pterygota</taxon>
        <taxon>Neoptera</taxon>
        <taxon>Endopterygota</taxon>
        <taxon>Hymenoptera</taxon>
        <taxon>Apocrita</taxon>
        <taxon>Ichneumonoidea</taxon>
        <taxon>Braconidae</taxon>
        <taxon>Microgastrinae</taxon>
        <taxon>Cotesia</taxon>
    </lineage>
</organism>
<feature type="region of interest" description="Disordered" evidence="1">
    <location>
        <begin position="589"/>
        <end position="656"/>
    </location>
</feature>
<evidence type="ECO:0000313" key="4">
    <source>
        <dbReference type="Proteomes" id="UP000826195"/>
    </source>
</evidence>
<feature type="compositionally biased region" description="Basic and acidic residues" evidence="1">
    <location>
        <begin position="234"/>
        <end position="245"/>
    </location>
</feature>
<dbReference type="Gene3D" id="2.20.70.10">
    <property type="match status" value="1"/>
</dbReference>
<dbReference type="InterPro" id="IPR036020">
    <property type="entry name" value="WW_dom_sf"/>
</dbReference>
<keyword evidence="4" id="KW-1185">Reference proteome</keyword>
<evidence type="ECO:0000259" key="2">
    <source>
        <dbReference type="PROSITE" id="PS50020"/>
    </source>
</evidence>
<feature type="region of interest" description="Disordered" evidence="1">
    <location>
        <begin position="146"/>
        <end position="298"/>
    </location>
</feature>
<dbReference type="Pfam" id="PF00397">
    <property type="entry name" value="WW"/>
    <property type="match status" value="1"/>
</dbReference>
<dbReference type="PROSITE" id="PS50020">
    <property type="entry name" value="WW_DOMAIN_2"/>
    <property type="match status" value="1"/>
</dbReference>
<feature type="compositionally biased region" description="Polar residues" evidence="1">
    <location>
        <begin position="149"/>
        <end position="158"/>
    </location>
</feature>
<feature type="compositionally biased region" description="Basic residues" evidence="1">
    <location>
        <begin position="1"/>
        <end position="10"/>
    </location>
</feature>
<feature type="compositionally biased region" description="Polar residues" evidence="1">
    <location>
        <begin position="283"/>
        <end position="298"/>
    </location>
</feature>
<evidence type="ECO:0000313" key="3">
    <source>
        <dbReference type="EMBL" id="KAH0541090.1"/>
    </source>
</evidence>
<dbReference type="CDD" id="cd00201">
    <property type="entry name" value="WW"/>
    <property type="match status" value="1"/>
</dbReference>
<feature type="domain" description="WW" evidence="2">
    <location>
        <begin position="110"/>
        <end position="140"/>
    </location>
</feature>
<feature type="compositionally biased region" description="Basic and acidic residues" evidence="1">
    <location>
        <begin position="60"/>
        <end position="75"/>
    </location>
</feature>
<feature type="compositionally biased region" description="Polar residues" evidence="1">
    <location>
        <begin position="41"/>
        <end position="50"/>
    </location>
</feature>
<accession>A0AAV7I3F9</accession>
<feature type="compositionally biased region" description="Polar residues" evidence="1">
    <location>
        <begin position="11"/>
        <end position="27"/>
    </location>
</feature>
<feature type="compositionally biased region" description="Basic and acidic residues" evidence="1">
    <location>
        <begin position="167"/>
        <end position="181"/>
    </location>
</feature>
<dbReference type="InterPro" id="IPR053076">
    <property type="entry name" value="WW_domain_protein"/>
</dbReference>
<dbReference type="EMBL" id="JAHXZJ010002609">
    <property type="protein sequence ID" value="KAH0541090.1"/>
    <property type="molecule type" value="Genomic_DNA"/>
</dbReference>
<sequence>MNSKKRRRKSAFSQESADSDFQSSSKDNSNPGNNGQSSNSLTNLLEQYNSDSDDQDDTPPENKHRLDDKVNDFFKEIQFITQNTQESQSNDSSKKETTQTSSSKERVSASPWQECFDESTGYPYYWHIETNEVTWELPKELASTRKNSDNIVPQQLHHQPNRLPKLPYDKLPSKAKNDLSARNKSRHKSGTDSTGSSKRALPKKKSKQTFEDKNDDSDDSYIEMITSFGDDNTDTDKSDDEKTADESWTLNKSIKREREREALESRVSNDTRDEENSKESNRETSINNSIVDQSNEENSFSKKPAAALFPAAVTKSWFVDGNPKVDTTVDQELAQASDSQDTDKIEAPKLSRPLENLGTSLKGFQRKRRIAYDVLTIPKNNEDRLGLGFAKTPPIENSSKETAEERKRNLGKYAIDFIRGETLETNEATPDYFMSADQVQMIADKLKSLSKECSTVSEIQVMSIKIQVLMTAWESGDLKDRYFYNWMAETKKELTLLEEKAAPAEWDYQWDSANKQYFYRNKISGETQLNYPDINGGAEEMELCTTPPPANSPISEIKSIEVIKDDMTQTKSLSNVAIDNINRVNVNSHTDLEKSDKSSSSASLAGDDNNKEDGELAAPLPPRISIPSPPPPPRIGAQDLKKNSKINKSNNDCLNSGTIEQTEVKNHIIVESIVAPVRETLLTPATQILAASVNPPHIEPLPPGVDQSESPYALAAATLKSPLIFPGNHHQPNATIFDPTNISILGHHHHPALVHNQLVHYPVYHQHLHDQAILAAANRFTGQEAVQLMLHHTGIYANTQVITKPPINMKKESLGSIVDSFYNDIASLECHNNVINDKQIKQVAVPSMKYQESVDKTESISTNISTIITTAATTTGTGSAPSVSIPAATAANSTASTTTTNSGGVVTANNATANAPVDLKDKKKKKVKIVINKKHKQVSSMVAKWKKAQNFEDIH</sequence>
<dbReference type="Proteomes" id="UP000826195">
    <property type="component" value="Unassembled WGS sequence"/>
</dbReference>
<dbReference type="InterPro" id="IPR001202">
    <property type="entry name" value="WW_dom"/>
</dbReference>
<gene>
    <name evidence="3" type="ORF">KQX54_021028</name>
</gene>
<feature type="compositionally biased region" description="Basic and acidic residues" evidence="1">
    <location>
        <begin position="92"/>
        <end position="107"/>
    </location>
</feature>
<feature type="compositionally biased region" description="Polar residues" evidence="1">
    <location>
        <begin position="79"/>
        <end position="91"/>
    </location>
</feature>
<proteinExistence type="predicted"/>
<dbReference type="PANTHER" id="PTHR46697">
    <property type="entry name" value="FORMIN-BINDING PROTEIN 4"/>
    <property type="match status" value="1"/>
</dbReference>
<dbReference type="SUPFAM" id="SSF51045">
    <property type="entry name" value="WW domain"/>
    <property type="match status" value="1"/>
</dbReference>
<dbReference type="PANTHER" id="PTHR46697:SF1">
    <property type="entry name" value="FORMIN-BINDING PROTEIN 4"/>
    <property type="match status" value="1"/>
</dbReference>
<reference evidence="3 4" key="1">
    <citation type="journal article" date="2021" name="J. Hered.">
        <title>A chromosome-level genome assembly of the parasitoid wasp, Cotesia glomerata (Hymenoptera: Braconidae).</title>
        <authorList>
            <person name="Pinto B.J."/>
            <person name="Weis J.J."/>
            <person name="Gamble T."/>
            <person name="Ode P.J."/>
            <person name="Paul R."/>
            <person name="Zaspel J.M."/>
        </authorList>
    </citation>
    <scope>NUCLEOTIDE SEQUENCE [LARGE SCALE GENOMIC DNA]</scope>
    <source>
        <strain evidence="3">CgM1</strain>
    </source>
</reference>
<dbReference type="SMART" id="SM00456">
    <property type="entry name" value="WW"/>
    <property type="match status" value="2"/>
</dbReference>
<feature type="compositionally biased region" description="Basic and acidic residues" evidence="1">
    <location>
        <begin position="254"/>
        <end position="282"/>
    </location>
</feature>
<evidence type="ECO:0000256" key="1">
    <source>
        <dbReference type="SAM" id="MobiDB-lite"/>
    </source>
</evidence>